<feature type="region of interest" description="Disordered" evidence="1">
    <location>
        <begin position="146"/>
        <end position="221"/>
    </location>
</feature>
<keyword evidence="3" id="KW-1185">Reference proteome</keyword>
<protein>
    <submittedName>
        <fullName evidence="2">DUF3306 domain-containing protein</fullName>
    </submittedName>
</protein>
<dbReference type="InterPro" id="IPR021735">
    <property type="entry name" value="DUF3306"/>
</dbReference>
<accession>A0A7Y4GPF1</accession>
<gene>
    <name evidence="2" type="ORF">HCN58_06830</name>
</gene>
<comment type="caution">
    <text evidence="2">The sequence shown here is derived from an EMBL/GenBank/DDBJ whole genome shotgun (WGS) entry which is preliminary data.</text>
</comment>
<dbReference type="AlphaFoldDB" id="A0A7Y4GPF1"/>
<feature type="region of interest" description="Disordered" evidence="1">
    <location>
        <begin position="1"/>
        <end position="59"/>
    </location>
</feature>
<evidence type="ECO:0000256" key="1">
    <source>
        <dbReference type="SAM" id="MobiDB-lite"/>
    </source>
</evidence>
<feature type="compositionally biased region" description="Basic residues" evidence="1">
    <location>
        <begin position="211"/>
        <end position="221"/>
    </location>
</feature>
<dbReference type="EMBL" id="JAAVLX010000002">
    <property type="protein sequence ID" value="NOJ39319.1"/>
    <property type="molecule type" value="Genomic_DNA"/>
</dbReference>
<evidence type="ECO:0000313" key="3">
    <source>
        <dbReference type="Proteomes" id="UP000544122"/>
    </source>
</evidence>
<reference evidence="2 3" key="1">
    <citation type="submission" date="2020-03" db="EMBL/GenBank/DDBJ databases">
        <title>Bradyrhizobium diversity isolated from nodules of Indigofera sp.</title>
        <authorList>
            <person name="Klepa M."/>
            <person name="Helene L."/>
            <person name="Hungria M."/>
        </authorList>
    </citation>
    <scope>NUCLEOTIDE SEQUENCE [LARGE SCALE GENOMIC DNA]</scope>
    <source>
        <strain evidence="2 3">WSM 1791</strain>
    </source>
</reference>
<proteinExistence type="predicted"/>
<organism evidence="2 3">
    <name type="scientific">Bradyrhizobium australiense</name>
    <dbReference type="NCBI Taxonomy" id="2721161"/>
    <lineage>
        <taxon>Bacteria</taxon>
        <taxon>Pseudomonadati</taxon>
        <taxon>Pseudomonadota</taxon>
        <taxon>Alphaproteobacteria</taxon>
        <taxon>Hyphomicrobiales</taxon>
        <taxon>Nitrobacteraceae</taxon>
        <taxon>Bradyrhizobium</taxon>
    </lineage>
</organism>
<evidence type="ECO:0000313" key="2">
    <source>
        <dbReference type="EMBL" id="NOJ39319.1"/>
    </source>
</evidence>
<dbReference type="Proteomes" id="UP000544122">
    <property type="component" value="Unassembled WGS sequence"/>
</dbReference>
<dbReference type="RefSeq" id="WP_171578558.1">
    <property type="nucleotide sequence ID" value="NZ_JAAVLX010000002.1"/>
</dbReference>
<dbReference type="Pfam" id="PF11748">
    <property type="entry name" value="DUF3306"/>
    <property type="match status" value="1"/>
</dbReference>
<feature type="compositionally biased region" description="Pro residues" evidence="1">
    <location>
        <begin position="26"/>
        <end position="38"/>
    </location>
</feature>
<name>A0A7Y4GPF1_9BRAD</name>
<feature type="compositionally biased region" description="Low complexity" evidence="1">
    <location>
        <begin position="176"/>
        <end position="202"/>
    </location>
</feature>
<sequence length="221" mass="23248">MSDEEFLARWSRLKRETKSGNDALPPAEPTPAPSPAPPSNAAEDPGASEVDLSNLPPIDSIDAGTDITAFLRKGIPQELSRAALRRAWTADPAIRDFIGLAENAWDFNDPNAMPGFGPLDCSEAELRGLVDRIVGGVRKAAEALTDPVGEVKEVGRLASSGRNPAEEPNPTEVIGAPNTAEESTPAEPATSSAASQPSTAEASDSEDPPIRRRTHGGARPR</sequence>